<evidence type="ECO:0000313" key="4">
    <source>
        <dbReference type="EMBL" id="GAA0250484.1"/>
    </source>
</evidence>
<dbReference type="InterPro" id="IPR022742">
    <property type="entry name" value="Hydrolase_4"/>
</dbReference>
<accession>A0ABN0UH63</accession>
<dbReference type="Proteomes" id="UP001500416">
    <property type="component" value="Unassembled WGS sequence"/>
</dbReference>
<dbReference type="Gene3D" id="3.40.50.1820">
    <property type="entry name" value="alpha/beta hydrolase"/>
    <property type="match status" value="1"/>
</dbReference>
<feature type="domain" description="Serine aminopeptidase S33" evidence="3">
    <location>
        <begin position="29"/>
        <end position="269"/>
    </location>
</feature>
<dbReference type="PANTHER" id="PTHR22946">
    <property type="entry name" value="DIENELACTONE HYDROLASE DOMAIN-CONTAINING PROTEIN-RELATED"/>
    <property type="match status" value="1"/>
</dbReference>
<organism evidence="4 5">
    <name type="scientific">Saccharothrix mutabilis subsp. mutabilis</name>
    <dbReference type="NCBI Taxonomy" id="66855"/>
    <lineage>
        <taxon>Bacteria</taxon>
        <taxon>Bacillati</taxon>
        <taxon>Actinomycetota</taxon>
        <taxon>Actinomycetes</taxon>
        <taxon>Pseudonocardiales</taxon>
        <taxon>Pseudonocardiaceae</taxon>
        <taxon>Saccharothrix</taxon>
    </lineage>
</organism>
<sequence length="301" mass="32623">MAERIKIAFPSRGTTCAGYLHLPPGADGPRPCVVLCHGFSGTMDRLFPHAERFAEEGMAALVFDYRSFGESAGEPRQLVDVAGQQEDVRAAVAFARRNEHVDPGAVALWGNSLGGAHVVSVAADDPDIVAVVAQIPFNGFPERVEGRSTWQTLRLLAAIGWDALRGKLGLSPYYIPMVGRPGELAVAATAEADQHIQALTSGEATTLWRNSVAPRGLLGMMRYHPDRAAARLSMPLLVCAAADDRETPIETTRALAERAPRGELLTYPGTHFTFYVDPATRERALTDQVAFLRRCLHRDPG</sequence>
<evidence type="ECO:0000256" key="1">
    <source>
        <dbReference type="ARBA" id="ARBA00008645"/>
    </source>
</evidence>
<evidence type="ECO:0000313" key="5">
    <source>
        <dbReference type="Proteomes" id="UP001500416"/>
    </source>
</evidence>
<proteinExistence type="inferred from homology"/>
<dbReference type="Pfam" id="PF12146">
    <property type="entry name" value="Hydrolase_4"/>
    <property type="match status" value="1"/>
</dbReference>
<dbReference type="GO" id="GO:0016787">
    <property type="term" value="F:hydrolase activity"/>
    <property type="evidence" value="ECO:0007669"/>
    <property type="project" value="UniProtKB-KW"/>
</dbReference>
<name>A0ABN0UH63_9PSEU</name>
<dbReference type="InterPro" id="IPR029058">
    <property type="entry name" value="AB_hydrolase_fold"/>
</dbReference>
<dbReference type="EMBL" id="BAAABU010000018">
    <property type="protein sequence ID" value="GAA0250484.1"/>
    <property type="molecule type" value="Genomic_DNA"/>
</dbReference>
<reference evidence="4 5" key="1">
    <citation type="journal article" date="2019" name="Int. J. Syst. Evol. Microbiol.">
        <title>The Global Catalogue of Microorganisms (GCM) 10K type strain sequencing project: providing services to taxonomists for standard genome sequencing and annotation.</title>
        <authorList>
            <consortium name="The Broad Institute Genomics Platform"/>
            <consortium name="The Broad Institute Genome Sequencing Center for Infectious Disease"/>
            <person name="Wu L."/>
            <person name="Ma J."/>
        </authorList>
    </citation>
    <scope>NUCLEOTIDE SEQUENCE [LARGE SCALE GENOMIC DNA]</scope>
    <source>
        <strain evidence="4 5">JCM 3380</strain>
    </source>
</reference>
<evidence type="ECO:0000259" key="3">
    <source>
        <dbReference type="Pfam" id="PF12146"/>
    </source>
</evidence>
<dbReference type="PANTHER" id="PTHR22946:SF9">
    <property type="entry name" value="POLYKETIDE TRANSFERASE AF380"/>
    <property type="match status" value="1"/>
</dbReference>
<gene>
    <name evidence="4" type="ORF">GCM10010492_58330</name>
</gene>
<keyword evidence="2 4" id="KW-0378">Hydrolase</keyword>
<dbReference type="RefSeq" id="WP_343937141.1">
    <property type="nucleotide sequence ID" value="NZ_BAAABU010000018.1"/>
</dbReference>
<dbReference type="SUPFAM" id="SSF53474">
    <property type="entry name" value="alpha/beta-Hydrolases"/>
    <property type="match status" value="1"/>
</dbReference>
<dbReference type="InterPro" id="IPR050261">
    <property type="entry name" value="FrsA_esterase"/>
</dbReference>
<comment type="caution">
    <text evidence="4">The sequence shown here is derived from an EMBL/GenBank/DDBJ whole genome shotgun (WGS) entry which is preliminary data.</text>
</comment>
<evidence type="ECO:0000256" key="2">
    <source>
        <dbReference type="ARBA" id="ARBA00022801"/>
    </source>
</evidence>
<protein>
    <submittedName>
        <fullName evidence="4">Alpha/beta fold hydrolase</fullName>
    </submittedName>
</protein>
<keyword evidence="5" id="KW-1185">Reference proteome</keyword>
<comment type="similarity">
    <text evidence="1">Belongs to the AB hydrolase superfamily.</text>
</comment>